<evidence type="ECO:0000256" key="4">
    <source>
        <dbReference type="ARBA" id="ARBA00022768"/>
    </source>
</evidence>
<evidence type="ECO:0000256" key="9">
    <source>
        <dbReference type="ARBA" id="ARBA00058140"/>
    </source>
</evidence>
<dbReference type="EC" id="3.6.5.3" evidence="12"/>
<keyword evidence="4 12" id="KW-0251">Elongation factor</keyword>
<dbReference type="PROSITE" id="PS00301">
    <property type="entry name" value="G_TR_1"/>
    <property type="match status" value="1"/>
</dbReference>
<evidence type="ECO:0000256" key="6">
    <source>
        <dbReference type="ARBA" id="ARBA00022917"/>
    </source>
</evidence>
<evidence type="ECO:0000313" key="14">
    <source>
        <dbReference type="EMBL" id="SHK34915.1"/>
    </source>
</evidence>
<dbReference type="SUPFAM" id="SSF50447">
    <property type="entry name" value="Translation proteins"/>
    <property type="match status" value="1"/>
</dbReference>
<evidence type="ECO:0000256" key="1">
    <source>
        <dbReference type="ARBA" id="ARBA00007249"/>
    </source>
</evidence>
<dbReference type="InterPro" id="IPR027417">
    <property type="entry name" value="P-loop_NTPase"/>
</dbReference>
<feature type="binding site" evidence="12">
    <location>
        <begin position="136"/>
        <end position="139"/>
    </location>
    <ligand>
        <name>GTP</name>
        <dbReference type="ChEBI" id="CHEBI:37565"/>
    </ligand>
</feature>
<dbReference type="InterPro" id="IPR004161">
    <property type="entry name" value="EFTu-like_2"/>
</dbReference>
<feature type="binding site" evidence="12">
    <location>
        <begin position="19"/>
        <end position="26"/>
    </location>
    <ligand>
        <name>GTP</name>
        <dbReference type="ChEBI" id="CHEBI:37565"/>
    </ligand>
</feature>
<dbReference type="GO" id="GO:0003924">
    <property type="term" value="F:GTPase activity"/>
    <property type="evidence" value="ECO:0007669"/>
    <property type="project" value="UniProtKB-UniRule"/>
</dbReference>
<sequence>MAKETFDRSKPHVNIGTIGHVDHGKTTLTAAISSVLANKGLADVKDFGSIDNAPEEKERGITINTSHIEYQTESRHYAHVDCPGHADYVKNMITGAAQMDGAIIVVAATDGPMPQTREHILLSRQVGVPALVVFMNKVDLVDDPELLELVEMEVRELLSEYDFPGDDIPVIAGSALGALNGEPEWVAKVEELMTAVDEYIPLPERAVDKDFLMPVEDIFSITGRGTVATGRIERGVTNTGDAVDIIGMGAENMKSTITGVEMFRKILDRGEAGDNVGLLLRGVERDQVKRGMIICKPGSVNPHAKFKAEVYVLSKEEGGRHTPFFNRYRPQFYVRTTDVTGEIMLPEGVEMVMPGDNVTIEVTLINKIALEKGLRFAIREGGRTVGSGQVTEILD</sequence>
<dbReference type="NCBIfam" id="NF009373">
    <property type="entry name" value="PRK12736.1"/>
    <property type="match status" value="1"/>
</dbReference>
<evidence type="ECO:0000256" key="12">
    <source>
        <dbReference type="HAMAP-Rule" id="MF_00118"/>
    </source>
</evidence>
<dbReference type="InterPro" id="IPR031157">
    <property type="entry name" value="G_TR_CS"/>
</dbReference>
<keyword evidence="6 12" id="KW-0648">Protein biosynthesis</keyword>
<protein>
    <recommendedName>
        <fullName evidence="8 12">Elongation factor Tu</fullName>
        <shortName evidence="12">EF-Tu</shortName>
        <ecNumber evidence="12">3.6.5.3</ecNumber>
    </recommendedName>
</protein>
<dbReference type="GO" id="GO:0003746">
    <property type="term" value="F:translation elongation factor activity"/>
    <property type="evidence" value="ECO:0007669"/>
    <property type="project" value="UniProtKB-UniRule"/>
</dbReference>
<keyword evidence="2 12" id="KW-0963">Cytoplasm</keyword>
<feature type="binding site" evidence="12">
    <location>
        <position position="26"/>
    </location>
    <ligand>
        <name>Mg(2+)</name>
        <dbReference type="ChEBI" id="CHEBI:18420"/>
    </ligand>
</feature>
<evidence type="ECO:0000256" key="8">
    <source>
        <dbReference type="ARBA" id="ARBA00029554"/>
    </source>
</evidence>
<dbReference type="EMBL" id="FRAA01000004">
    <property type="protein sequence ID" value="SHK34915.1"/>
    <property type="molecule type" value="Genomic_DNA"/>
</dbReference>
<dbReference type="Gene3D" id="3.40.50.300">
    <property type="entry name" value="P-loop containing nucleotide triphosphate hydrolases"/>
    <property type="match status" value="1"/>
</dbReference>
<dbReference type="InterPro" id="IPR009001">
    <property type="entry name" value="Transl_elong_EF1A/Init_IF2_C"/>
</dbReference>
<dbReference type="InterPro" id="IPR033720">
    <property type="entry name" value="EFTU_2"/>
</dbReference>
<dbReference type="NCBIfam" id="NF000766">
    <property type="entry name" value="PRK00049.1"/>
    <property type="match status" value="1"/>
</dbReference>
<comment type="function">
    <text evidence="9">May play an important regulatory role in cell growth and in the bacterial response to nutrient deprivation.</text>
</comment>
<dbReference type="Pfam" id="PF03143">
    <property type="entry name" value="GTP_EFTU_D3"/>
    <property type="match status" value="1"/>
</dbReference>
<dbReference type="PANTHER" id="PTHR43721:SF22">
    <property type="entry name" value="ELONGATION FACTOR TU, MITOCHONDRIAL"/>
    <property type="match status" value="1"/>
</dbReference>
<feature type="domain" description="Tr-type G" evidence="13">
    <location>
        <begin position="10"/>
        <end position="204"/>
    </location>
</feature>
<dbReference type="SUPFAM" id="SSF52540">
    <property type="entry name" value="P-loop containing nucleoside triphosphate hydrolases"/>
    <property type="match status" value="1"/>
</dbReference>
<evidence type="ECO:0000313" key="15">
    <source>
        <dbReference type="Proteomes" id="UP000184474"/>
    </source>
</evidence>
<keyword evidence="12" id="KW-0460">Magnesium</keyword>
<name>A0A1M6RR36_REIAG</name>
<dbReference type="CDD" id="cd01884">
    <property type="entry name" value="EF_Tu"/>
    <property type="match status" value="1"/>
</dbReference>
<dbReference type="FunFam" id="2.40.30.10:FF:000001">
    <property type="entry name" value="Elongation factor Tu"/>
    <property type="match status" value="1"/>
</dbReference>
<proteinExistence type="inferred from homology"/>
<dbReference type="InterPro" id="IPR004541">
    <property type="entry name" value="Transl_elong_EFTu/EF1A_bac/org"/>
</dbReference>
<comment type="function">
    <text evidence="12">GTP hydrolase that promotes the GTP-dependent binding of aminoacyl-tRNA to the A-site of ribosomes during protein biosynthesis.</text>
</comment>
<evidence type="ECO:0000256" key="3">
    <source>
        <dbReference type="ARBA" id="ARBA00022741"/>
    </source>
</evidence>
<dbReference type="FunFam" id="3.40.50.300:FF:000003">
    <property type="entry name" value="Elongation factor Tu"/>
    <property type="match status" value="1"/>
</dbReference>
<comment type="subcellular location">
    <subcellularLocation>
        <location evidence="12">Cytoplasm</location>
    </subcellularLocation>
</comment>
<keyword evidence="7 12" id="KW-0342">GTP-binding</keyword>
<dbReference type="CDD" id="cd03707">
    <property type="entry name" value="EFTU_III"/>
    <property type="match status" value="1"/>
</dbReference>
<dbReference type="InterPro" id="IPR041709">
    <property type="entry name" value="EF-Tu_GTP-bd"/>
</dbReference>
<gene>
    <name evidence="12" type="primary">tuf</name>
    <name evidence="14" type="ORF">SAMN04488028_104263</name>
</gene>
<reference evidence="15" key="1">
    <citation type="submission" date="2016-11" db="EMBL/GenBank/DDBJ databases">
        <authorList>
            <person name="Varghese N."/>
            <person name="Submissions S."/>
        </authorList>
    </citation>
    <scope>NUCLEOTIDE SEQUENCE [LARGE SCALE GENOMIC DNA]</scope>
    <source>
        <strain evidence="15">DSM 26134</strain>
    </source>
</reference>
<keyword evidence="5 12" id="KW-0378">Hydrolase</keyword>
<feature type="binding site" evidence="12">
    <location>
        <begin position="81"/>
        <end position="85"/>
    </location>
    <ligand>
        <name>GTP</name>
        <dbReference type="ChEBI" id="CHEBI:37565"/>
    </ligand>
</feature>
<organism evidence="14 15">
    <name type="scientific">Reichenbachiella agariperforans</name>
    <dbReference type="NCBI Taxonomy" id="156994"/>
    <lineage>
        <taxon>Bacteria</taxon>
        <taxon>Pseudomonadati</taxon>
        <taxon>Bacteroidota</taxon>
        <taxon>Cytophagia</taxon>
        <taxon>Cytophagales</taxon>
        <taxon>Reichenbachiellaceae</taxon>
        <taxon>Reichenbachiella</taxon>
    </lineage>
</organism>
<dbReference type="Pfam" id="PF00009">
    <property type="entry name" value="GTP_EFTU"/>
    <property type="match status" value="1"/>
</dbReference>
<dbReference type="NCBIfam" id="TIGR00231">
    <property type="entry name" value="small_GTP"/>
    <property type="match status" value="1"/>
</dbReference>
<dbReference type="PANTHER" id="PTHR43721">
    <property type="entry name" value="ELONGATION FACTOR TU-RELATED"/>
    <property type="match status" value="1"/>
</dbReference>
<dbReference type="GO" id="GO:0005829">
    <property type="term" value="C:cytosol"/>
    <property type="evidence" value="ECO:0007669"/>
    <property type="project" value="TreeGrafter"/>
</dbReference>
<dbReference type="Proteomes" id="UP000184474">
    <property type="component" value="Unassembled WGS sequence"/>
</dbReference>
<dbReference type="NCBIfam" id="TIGR00485">
    <property type="entry name" value="EF-Tu"/>
    <property type="match status" value="1"/>
</dbReference>
<dbReference type="NCBIfam" id="NF009372">
    <property type="entry name" value="PRK12735.1"/>
    <property type="match status" value="1"/>
</dbReference>
<dbReference type="Pfam" id="PF03144">
    <property type="entry name" value="GTP_EFTU_D2"/>
    <property type="match status" value="1"/>
</dbReference>
<comment type="subunit">
    <text evidence="11">(Microbial infection) Upon infection by bacteriophage Qbeta, part of the viral RNA-dependent RNA polymerase complex, the other subunits are the viral replicase catalytic subunit (AC P14647), host ribosomal protein S1 and EF-Ts.</text>
</comment>
<dbReference type="AlphaFoldDB" id="A0A1M6RR36"/>
<dbReference type="InterPro" id="IPR050055">
    <property type="entry name" value="EF-Tu_GTPase"/>
</dbReference>
<dbReference type="HAMAP" id="MF_00118_B">
    <property type="entry name" value="EF_Tu_B"/>
    <property type="match status" value="1"/>
</dbReference>
<dbReference type="GO" id="GO:0005525">
    <property type="term" value="F:GTP binding"/>
    <property type="evidence" value="ECO:0007669"/>
    <property type="project" value="UniProtKB-UniRule"/>
</dbReference>
<dbReference type="InterPro" id="IPR004160">
    <property type="entry name" value="Transl_elong_EFTu/EF1A_C"/>
</dbReference>
<dbReference type="PRINTS" id="PR00315">
    <property type="entry name" value="ELONGATNFCT"/>
</dbReference>
<evidence type="ECO:0000256" key="11">
    <source>
        <dbReference type="ARBA" id="ARBA00064283"/>
    </source>
</evidence>
<dbReference type="Gene3D" id="2.40.30.10">
    <property type="entry name" value="Translation factors"/>
    <property type="match status" value="2"/>
</dbReference>
<accession>A0A1M6RR36</accession>
<comment type="catalytic activity">
    <reaction evidence="12">
        <text>GTP + H2O = GDP + phosphate + H(+)</text>
        <dbReference type="Rhea" id="RHEA:19669"/>
        <dbReference type="ChEBI" id="CHEBI:15377"/>
        <dbReference type="ChEBI" id="CHEBI:15378"/>
        <dbReference type="ChEBI" id="CHEBI:37565"/>
        <dbReference type="ChEBI" id="CHEBI:43474"/>
        <dbReference type="ChEBI" id="CHEBI:58189"/>
        <dbReference type="EC" id="3.6.5.3"/>
    </reaction>
</comment>
<comment type="subunit">
    <text evidence="10">Monomer. Heterotetramer composed of two EF-Ts.EF-Tu dimer complexes.</text>
</comment>
<evidence type="ECO:0000256" key="5">
    <source>
        <dbReference type="ARBA" id="ARBA00022801"/>
    </source>
</evidence>
<dbReference type="SUPFAM" id="SSF50465">
    <property type="entry name" value="EF-Tu/eEF-1alpha/eIF2-gamma C-terminal domain"/>
    <property type="match status" value="1"/>
</dbReference>
<evidence type="ECO:0000256" key="10">
    <source>
        <dbReference type="ARBA" id="ARBA00063778"/>
    </source>
</evidence>
<comment type="similarity">
    <text evidence="1 12">Belongs to the TRAFAC class translation factor GTPase superfamily. Classic translation factor GTPase family. EF-Tu/EF-1A subfamily.</text>
</comment>
<dbReference type="RefSeq" id="WP_073122864.1">
    <property type="nucleotide sequence ID" value="NZ_FRAA01000004.1"/>
</dbReference>
<keyword evidence="3 12" id="KW-0547">Nucleotide-binding</keyword>
<evidence type="ECO:0000256" key="2">
    <source>
        <dbReference type="ARBA" id="ARBA00022490"/>
    </source>
</evidence>
<evidence type="ECO:0000256" key="7">
    <source>
        <dbReference type="ARBA" id="ARBA00023134"/>
    </source>
</evidence>
<evidence type="ECO:0000259" key="13">
    <source>
        <dbReference type="PROSITE" id="PS51722"/>
    </source>
</evidence>
<dbReference type="STRING" id="156994.SAMN04488028_104263"/>
<keyword evidence="12" id="KW-0479">Metal-binding</keyword>
<dbReference type="InterPro" id="IPR005225">
    <property type="entry name" value="Small_GTP-bd"/>
</dbReference>
<dbReference type="InterPro" id="IPR009000">
    <property type="entry name" value="Transl_B-barrel_sf"/>
</dbReference>
<dbReference type="PROSITE" id="PS51722">
    <property type="entry name" value="G_TR_2"/>
    <property type="match status" value="1"/>
</dbReference>
<dbReference type="InterPro" id="IPR000795">
    <property type="entry name" value="T_Tr_GTP-bd_dom"/>
</dbReference>
<dbReference type="GO" id="GO:0000287">
    <property type="term" value="F:magnesium ion binding"/>
    <property type="evidence" value="ECO:0007669"/>
    <property type="project" value="UniProtKB-UniRule"/>
</dbReference>
<dbReference type="CDD" id="cd03697">
    <property type="entry name" value="EFTU_II"/>
    <property type="match status" value="1"/>
</dbReference>
<keyword evidence="15" id="KW-1185">Reference proteome</keyword>